<reference evidence="1" key="1">
    <citation type="journal article" date="2015" name="Nature">
        <title>Complex archaea that bridge the gap between prokaryotes and eukaryotes.</title>
        <authorList>
            <person name="Spang A."/>
            <person name="Saw J.H."/>
            <person name="Jorgensen S.L."/>
            <person name="Zaremba-Niedzwiedzka K."/>
            <person name="Martijn J."/>
            <person name="Lind A.E."/>
            <person name="van Eijk R."/>
            <person name="Schleper C."/>
            <person name="Guy L."/>
            <person name="Ettema T.J."/>
        </authorList>
    </citation>
    <scope>NUCLEOTIDE SEQUENCE</scope>
</reference>
<dbReference type="AlphaFoldDB" id="A0A0F9E411"/>
<gene>
    <name evidence="1" type="ORF">LCGC14_2472020</name>
</gene>
<dbReference type="EMBL" id="LAZR01038736">
    <property type="protein sequence ID" value="KKL18788.1"/>
    <property type="molecule type" value="Genomic_DNA"/>
</dbReference>
<feature type="non-terminal residue" evidence="1">
    <location>
        <position position="1"/>
    </location>
</feature>
<protein>
    <submittedName>
        <fullName evidence="1">Uncharacterized protein</fullName>
    </submittedName>
</protein>
<comment type="caution">
    <text evidence="1">The sequence shown here is derived from an EMBL/GenBank/DDBJ whole genome shotgun (WGS) entry which is preliminary data.</text>
</comment>
<sequence>VTDVVNVLDNLSQLTIGAGTGKFPTITPRRSSIHSWHLESPVSGTSIPKTAIIDGVKIEVVPDVTNAADLETRTEFGFAFMRPDGHWDRSREHPLHQQQGAASYGPPLVSSSIVFQVFNENTTIIAGTIGPTASGGNMATFTSDGEDFNQTFGTTIQIPANEQIASVGIELGRNDSPGTNPDVRVNLYSLTKNERYQSLDTLIATSDAIPYLSLPTTASGNSLEQIFTFDPVIAAESEDRWVGFMIEGEWFDPDNASSHRILVNRTWLNQHPKDDTFGSFMVASKVPAVQFENSFVGYYEFPRDVPGIWRNVGPVWELVVPMERRLGDIFIYDFDEVEDNDLTWNAGEPVSFGTMEYGATVGLTNDIVAGLQAYIDSDDYDPRIGRVWLGLMFDRRAGLFTLWRFAGPGHATYSAIKLIIDWHPRRINVV</sequence>
<accession>A0A0F9E411</accession>
<name>A0A0F9E411_9ZZZZ</name>
<evidence type="ECO:0000313" key="1">
    <source>
        <dbReference type="EMBL" id="KKL18788.1"/>
    </source>
</evidence>
<proteinExistence type="predicted"/>
<organism evidence="1">
    <name type="scientific">marine sediment metagenome</name>
    <dbReference type="NCBI Taxonomy" id="412755"/>
    <lineage>
        <taxon>unclassified sequences</taxon>
        <taxon>metagenomes</taxon>
        <taxon>ecological metagenomes</taxon>
    </lineage>
</organism>